<feature type="domain" description="RNase III" evidence="17">
    <location>
        <begin position="785"/>
        <end position="912"/>
    </location>
</feature>
<dbReference type="Pfam" id="PF14709">
    <property type="entry name" value="DND1_DSRM"/>
    <property type="match status" value="1"/>
</dbReference>
<keyword evidence="3" id="KW-0540">Nuclease</keyword>
<dbReference type="GO" id="GO:0005737">
    <property type="term" value="C:cytoplasm"/>
    <property type="evidence" value="ECO:0007669"/>
    <property type="project" value="TreeGrafter"/>
</dbReference>
<dbReference type="Gene3D" id="1.10.1520.10">
    <property type="entry name" value="Ribonuclease III domain"/>
    <property type="match status" value="1"/>
</dbReference>
<evidence type="ECO:0000256" key="7">
    <source>
        <dbReference type="ARBA" id="ARBA00022759"/>
    </source>
</evidence>
<organism evidence="21 22">
    <name type="scientific">Kingdonia uniflora</name>
    <dbReference type="NCBI Taxonomy" id="39325"/>
    <lineage>
        <taxon>Eukaryota</taxon>
        <taxon>Viridiplantae</taxon>
        <taxon>Streptophyta</taxon>
        <taxon>Embryophyta</taxon>
        <taxon>Tracheophyta</taxon>
        <taxon>Spermatophyta</taxon>
        <taxon>Magnoliopsida</taxon>
        <taxon>Ranunculales</taxon>
        <taxon>Circaeasteraceae</taxon>
        <taxon>Kingdonia</taxon>
    </lineage>
</organism>
<dbReference type="SMART" id="SM00490">
    <property type="entry name" value="HELICc"/>
    <property type="match status" value="1"/>
</dbReference>
<feature type="domain" description="Helicase C-terminal" evidence="19">
    <location>
        <begin position="225"/>
        <end position="394"/>
    </location>
</feature>
<evidence type="ECO:0000256" key="13">
    <source>
        <dbReference type="ARBA" id="ARBA00023211"/>
    </source>
</evidence>
<dbReference type="PANTHER" id="PTHR14950">
    <property type="entry name" value="DICER-RELATED"/>
    <property type="match status" value="1"/>
</dbReference>
<dbReference type="Gene3D" id="3.40.50.300">
    <property type="entry name" value="P-loop containing nucleotide triphosphate hydrolases"/>
    <property type="match status" value="3"/>
</dbReference>
<comment type="caution">
    <text evidence="21">The sequence shown here is derived from an EMBL/GenBank/DDBJ whole genome shotgun (WGS) entry which is preliminary data.</text>
</comment>
<evidence type="ECO:0000256" key="5">
    <source>
        <dbReference type="ARBA" id="ARBA00022737"/>
    </source>
</evidence>
<dbReference type="OrthoDB" id="6513042at2759"/>
<keyword evidence="6" id="KW-0547">Nucleotide-binding</keyword>
<dbReference type="Gene3D" id="3.30.160.380">
    <property type="entry name" value="Dicer dimerisation domain"/>
    <property type="match status" value="1"/>
</dbReference>
<evidence type="ECO:0008006" key="23">
    <source>
        <dbReference type="Google" id="ProtNLM"/>
    </source>
</evidence>
<evidence type="ECO:0000256" key="16">
    <source>
        <dbReference type="SAM" id="MobiDB-lite"/>
    </source>
</evidence>
<dbReference type="InterPro" id="IPR014001">
    <property type="entry name" value="Helicase_ATP-bd"/>
</dbReference>
<feature type="region of interest" description="Disordered" evidence="16">
    <location>
        <begin position="1"/>
        <end position="20"/>
    </location>
</feature>
<dbReference type="SUPFAM" id="SSF54768">
    <property type="entry name" value="dsRNA-binding domain-like"/>
    <property type="match status" value="1"/>
</dbReference>
<dbReference type="PROSITE" id="PS50142">
    <property type="entry name" value="RNASE_3_2"/>
    <property type="match status" value="1"/>
</dbReference>
<dbReference type="Pfam" id="PF00271">
    <property type="entry name" value="Helicase_C"/>
    <property type="match status" value="1"/>
</dbReference>
<evidence type="ECO:0000256" key="10">
    <source>
        <dbReference type="ARBA" id="ARBA00022840"/>
    </source>
</evidence>
<dbReference type="Gene3D" id="3.30.160.20">
    <property type="match status" value="1"/>
</dbReference>
<keyword evidence="4" id="KW-0479">Metal-binding</keyword>
<feature type="domain" description="Dicer dsRNA-binding fold" evidence="20">
    <location>
        <begin position="405"/>
        <end position="495"/>
    </location>
</feature>
<evidence type="ECO:0000256" key="12">
    <source>
        <dbReference type="ARBA" id="ARBA00022884"/>
    </source>
</evidence>
<comment type="similarity">
    <text evidence="14">Belongs to the helicase family. Dicer subfamily.</text>
</comment>
<dbReference type="InterPro" id="IPR003100">
    <property type="entry name" value="PAZ_dom"/>
</dbReference>
<dbReference type="PROSITE" id="PS51327">
    <property type="entry name" value="DICER_DSRBF"/>
    <property type="match status" value="1"/>
</dbReference>
<dbReference type="InterPro" id="IPR036389">
    <property type="entry name" value="RNase_III_sf"/>
</dbReference>
<dbReference type="PROSITE" id="PS51194">
    <property type="entry name" value="HELICASE_CTER"/>
    <property type="match status" value="1"/>
</dbReference>
<keyword evidence="10" id="KW-0067">ATP-binding</keyword>
<dbReference type="SMART" id="SM00535">
    <property type="entry name" value="RIBOc"/>
    <property type="match status" value="1"/>
</dbReference>
<dbReference type="SUPFAM" id="SSF101690">
    <property type="entry name" value="PAZ domain"/>
    <property type="match status" value="1"/>
</dbReference>
<gene>
    <name evidence="21" type="ORF">GIB67_016764</name>
</gene>
<evidence type="ECO:0000256" key="2">
    <source>
        <dbReference type="ARBA" id="ARBA00001946"/>
    </source>
</evidence>
<keyword evidence="8" id="KW-0378">Hydrolase</keyword>
<evidence type="ECO:0000256" key="3">
    <source>
        <dbReference type="ARBA" id="ARBA00022722"/>
    </source>
</evidence>
<evidence type="ECO:0000313" key="22">
    <source>
        <dbReference type="Proteomes" id="UP000541444"/>
    </source>
</evidence>
<keyword evidence="22" id="KW-1185">Reference proteome</keyword>
<dbReference type="SUPFAM" id="SSF52540">
    <property type="entry name" value="P-loop containing nucleoside triphosphate hydrolases"/>
    <property type="match status" value="1"/>
</dbReference>
<dbReference type="InterPro" id="IPR005034">
    <property type="entry name" value="Dicer_dimerisation"/>
</dbReference>
<dbReference type="FunFam" id="1.10.1520.10:FF:000004">
    <property type="entry name" value="Endoribonuclease dicer-like 1"/>
    <property type="match status" value="1"/>
</dbReference>
<reference evidence="21 22" key="1">
    <citation type="journal article" date="2020" name="IScience">
        <title>Genome Sequencing of the Endangered Kingdonia uniflora (Circaeasteraceae, Ranunculales) Reveals Potential Mechanisms of Evolutionary Specialization.</title>
        <authorList>
            <person name="Sun Y."/>
            <person name="Deng T."/>
            <person name="Zhang A."/>
            <person name="Moore M.J."/>
            <person name="Landis J.B."/>
            <person name="Lin N."/>
            <person name="Zhang H."/>
            <person name="Zhang X."/>
            <person name="Huang J."/>
            <person name="Zhang X."/>
            <person name="Sun H."/>
            <person name="Wang H."/>
        </authorList>
    </citation>
    <scope>NUCLEOTIDE SEQUENCE [LARGE SCALE GENOMIC DNA]</scope>
    <source>
        <strain evidence="21">TB1705</strain>
        <tissue evidence="21">Leaf</tissue>
    </source>
</reference>
<evidence type="ECO:0000256" key="8">
    <source>
        <dbReference type="ARBA" id="ARBA00022801"/>
    </source>
</evidence>
<keyword evidence="7" id="KW-0255">Endonuclease</keyword>
<keyword evidence="12 15" id="KW-0694">RNA-binding</keyword>
<dbReference type="SMART" id="SM00949">
    <property type="entry name" value="PAZ"/>
    <property type="match status" value="1"/>
</dbReference>
<protein>
    <recommendedName>
        <fullName evidence="23">Dicer-like protein 4</fullName>
    </recommendedName>
</protein>
<dbReference type="AlphaFoldDB" id="A0A7J7LXT3"/>
<dbReference type="InterPro" id="IPR011545">
    <property type="entry name" value="DEAD/DEAH_box_helicase_dom"/>
</dbReference>
<dbReference type="PROSITE" id="PS50821">
    <property type="entry name" value="PAZ"/>
    <property type="match status" value="1"/>
</dbReference>
<evidence type="ECO:0000313" key="21">
    <source>
        <dbReference type="EMBL" id="KAF6147407.1"/>
    </source>
</evidence>
<evidence type="ECO:0000259" key="20">
    <source>
        <dbReference type="PROSITE" id="PS51327"/>
    </source>
</evidence>
<keyword evidence="9" id="KW-0347">Helicase</keyword>
<evidence type="ECO:0000256" key="6">
    <source>
        <dbReference type="ARBA" id="ARBA00022741"/>
    </source>
</evidence>
<dbReference type="CDD" id="cd00593">
    <property type="entry name" value="RIBOc"/>
    <property type="match status" value="1"/>
</dbReference>
<evidence type="ECO:0000256" key="15">
    <source>
        <dbReference type="PROSITE-ProRule" id="PRU00657"/>
    </source>
</evidence>
<evidence type="ECO:0000256" key="11">
    <source>
        <dbReference type="ARBA" id="ARBA00022842"/>
    </source>
</evidence>
<sequence length="1192" mass="134973">MADEEQHEQQRSSSTVETRVKDPRIKARKYQLELCQKAVEVNVIVYLGTGCGKTHIAVLLMYELGHLIRKPQKSVCVFLVPTVMLVRQQADYIEESTDFKVGSYSGKRLRSHQDWEKEIEEHEDFYKNCDVKRPRIFGMTASPIVGKDPENLPKWINSLENILDAKVCSIGVNEELEKYVASPGVNIYYYDPVSCEDYQEKLEGIKDQSDSFTVDALKESNFSQKLLVLIRILSSSRPKPDMKCIIFVSRSVVAKALSFVLANLKCLEFWKCDFLVGLKNVSRKTMNATVKKFLTGELNLLVSTRIGEGLDIPTCSLVIRFSLPETVASFIQSGGRARMPKSEYAFLVDRTNENEELDMIASFRSDECRMNEKITRRTSRETFEDLNEEIYKVGSTGASISAGYSVSLLHQYCAKLPHDDNFNPKPKFIYFDDLEGTVCHIILPSNAPIHEVFCEPKPLKDMAKKIACLKACKKLHELGALTDYLLPVEDDGEKEVLIVSHKYGEDRVYQKFGFFLEEPLPREAETMEFDLHLGHGRIVRTEFVPLETIGFDNLEIAQAQNFQEMFLKIILDRKEFFSEFVPLGRNYSSQASSLTYYLLLPLRDNLTIDWNIIKTCLSSSVFTQDFRQDAARSSLVPPGGSLILFNGPVNKSDIVNSLVFTPHNKLFFFIAEILPGTDANSSFPKGRSPKASDYVEHYSRKFNIHLLHPEQPLLKAKQLFCVHNLLHDRKKEGKDARELEDHFVEIPPELCSLKIIGFSKDIGSSLSLLPSITHRLENILVAIELKHLFSSSFPEGSHVSASRRLEFLGDAVLDYLITSYLYSVYPKLKPGQLTDLRSVTVNNNSFAHVAVTRSFHKYLLSDSDILSETIKKFVNFAPTSIAEKNPLDGPTCPKVLGDLVESCVGAILLDTGFNLHHVWSIILSFDLMMTFSSLFINPVRQLRELCQSRNWDLKFSSSRKGETFTVEAQAQCPRLKKGKSLEKVLKSSTKQEAKLLGFDETSINMVDLDLVSVEHIEIAEVSPALRHHTFKTKPLNKERTSIQTTDFKATDRSPKSPIEPLGKRRNSSSEKHSSDTSSDTAGISHNGSAKSRLYEICADNYWNPPLFKCCKEEGESHVKLFTFKVTIEIDEPTSTVVECFNKPRQQKKATAEHAAEGKLLWRGGECWQECLKLLDVAEKATPLNHDVDELIV</sequence>
<dbReference type="InterPro" id="IPR038248">
    <property type="entry name" value="Dicer_dimer_sf"/>
</dbReference>
<comment type="cofactor">
    <cofactor evidence="1">
        <name>Mn(2+)</name>
        <dbReference type="ChEBI" id="CHEBI:29035"/>
    </cofactor>
</comment>
<keyword evidence="13" id="KW-0464">Manganese</keyword>
<keyword evidence="5" id="KW-0677">Repeat</keyword>
<dbReference type="SMART" id="SM00487">
    <property type="entry name" value="DEXDc"/>
    <property type="match status" value="1"/>
</dbReference>
<dbReference type="Pfam" id="PF03368">
    <property type="entry name" value="Dicer_dimer"/>
    <property type="match status" value="1"/>
</dbReference>
<evidence type="ECO:0000256" key="4">
    <source>
        <dbReference type="ARBA" id="ARBA00022723"/>
    </source>
</evidence>
<feature type="region of interest" description="Disordered" evidence="16">
    <location>
        <begin position="1030"/>
        <end position="1085"/>
    </location>
</feature>
<dbReference type="GO" id="GO:0004525">
    <property type="term" value="F:ribonuclease III activity"/>
    <property type="evidence" value="ECO:0007669"/>
    <property type="project" value="InterPro"/>
</dbReference>
<comment type="cofactor">
    <cofactor evidence="2">
        <name>Mg(2+)</name>
        <dbReference type="ChEBI" id="CHEBI:18420"/>
    </cofactor>
</comment>
<dbReference type="GO" id="GO:0046872">
    <property type="term" value="F:metal ion binding"/>
    <property type="evidence" value="ECO:0007669"/>
    <property type="project" value="UniProtKB-KW"/>
</dbReference>
<name>A0A7J7LXT3_9MAGN</name>
<dbReference type="Pfam" id="PF00270">
    <property type="entry name" value="DEAD"/>
    <property type="match status" value="1"/>
</dbReference>
<evidence type="ECO:0000259" key="18">
    <source>
        <dbReference type="PROSITE" id="PS50821"/>
    </source>
</evidence>
<dbReference type="InterPro" id="IPR000999">
    <property type="entry name" value="RNase_III_dom"/>
</dbReference>
<evidence type="ECO:0000259" key="17">
    <source>
        <dbReference type="PROSITE" id="PS50142"/>
    </source>
</evidence>
<dbReference type="GO" id="GO:0005524">
    <property type="term" value="F:ATP binding"/>
    <property type="evidence" value="ECO:0007669"/>
    <property type="project" value="UniProtKB-KW"/>
</dbReference>
<dbReference type="InterPro" id="IPR001650">
    <property type="entry name" value="Helicase_C-like"/>
</dbReference>
<dbReference type="Pfam" id="PF00636">
    <property type="entry name" value="Ribonuclease_3"/>
    <property type="match status" value="1"/>
</dbReference>
<dbReference type="FunFam" id="3.30.160.380:FF:000001">
    <property type="entry name" value="Endoribonuclease dicer-like 1"/>
    <property type="match status" value="1"/>
</dbReference>
<dbReference type="GO" id="GO:0004386">
    <property type="term" value="F:helicase activity"/>
    <property type="evidence" value="ECO:0007669"/>
    <property type="project" value="UniProtKB-KW"/>
</dbReference>
<dbReference type="InterPro" id="IPR027417">
    <property type="entry name" value="P-loop_NTPase"/>
</dbReference>
<evidence type="ECO:0000259" key="19">
    <source>
        <dbReference type="PROSITE" id="PS51194"/>
    </source>
</evidence>
<keyword evidence="11" id="KW-0460">Magnesium</keyword>
<feature type="domain" description="PAZ" evidence="18">
    <location>
        <begin position="625"/>
        <end position="755"/>
    </location>
</feature>
<dbReference type="Pfam" id="PF02170">
    <property type="entry name" value="PAZ"/>
    <property type="match status" value="1"/>
</dbReference>
<dbReference type="InterPro" id="IPR036085">
    <property type="entry name" value="PAZ_dom_sf"/>
</dbReference>
<dbReference type="GO" id="GO:0005634">
    <property type="term" value="C:nucleus"/>
    <property type="evidence" value="ECO:0007669"/>
    <property type="project" value="TreeGrafter"/>
</dbReference>
<dbReference type="GO" id="GO:0003723">
    <property type="term" value="F:RNA binding"/>
    <property type="evidence" value="ECO:0007669"/>
    <property type="project" value="UniProtKB-UniRule"/>
</dbReference>
<dbReference type="Gene3D" id="2.170.260.10">
    <property type="entry name" value="paz domain"/>
    <property type="match status" value="1"/>
</dbReference>
<dbReference type="GO" id="GO:0030422">
    <property type="term" value="P:siRNA processing"/>
    <property type="evidence" value="ECO:0007669"/>
    <property type="project" value="TreeGrafter"/>
</dbReference>
<dbReference type="Proteomes" id="UP000541444">
    <property type="component" value="Unassembled WGS sequence"/>
</dbReference>
<evidence type="ECO:0000256" key="9">
    <source>
        <dbReference type="ARBA" id="ARBA00022806"/>
    </source>
</evidence>
<dbReference type="EMBL" id="JACGCM010001910">
    <property type="protein sequence ID" value="KAF6147407.1"/>
    <property type="molecule type" value="Genomic_DNA"/>
</dbReference>
<dbReference type="PANTHER" id="PTHR14950:SF15">
    <property type="entry name" value="DICER-LIKE PROTEIN 4"/>
    <property type="match status" value="1"/>
</dbReference>
<evidence type="ECO:0000256" key="1">
    <source>
        <dbReference type="ARBA" id="ARBA00001936"/>
    </source>
</evidence>
<evidence type="ECO:0000256" key="14">
    <source>
        <dbReference type="ARBA" id="ARBA00035116"/>
    </source>
</evidence>
<dbReference type="SUPFAM" id="SSF69065">
    <property type="entry name" value="RNase III domain-like"/>
    <property type="match status" value="1"/>
</dbReference>
<proteinExistence type="inferred from homology"/>
<accession>A0A7J7LXT3</accession>